<accession>A0A382USL5</accession>
<sequence>MKISLKIIQSINVLQDRELGRKTELRTALNL</sequence>
<protein>
    <submittedName>
        <fullName evidence="1">Uncharacterized protein</fullName>
    </submittedName>
</protein>
<evidence type="ECO:0000313" key="1">
    <source>
        <dbReference type="EMBL" id="SVD37259.1"/>
    </source>
</evidence>
<organism evidence="1">
    <name type="scientific">marine metagenome</name>
    <dbReference type="NCBI Taxonomy" id="408172"/>
    <lineage>
        <taxon>unclassified sequences</taxon>
        <taxon>metagenomes</taxon>
        <taxon>ecological metagenomes</taxon>
    </lineage>
</organism>
<reference evidence="1" key="1">
    <citation type="submission" date="2018-05" db="EMBL/GenBank/DDBJ databases">
        <authorList>
            <person name="Lanie J.A."/>
            <person name="Ng W.-L."/>
            <person name="Kazmierczak K.M."/>
            <person name="Andrzejewski T.M."/>
            <person name="Davidsen T.M."/>
            <person name="Wayne K.J."/>
            <person name="Tettelin H."/>
            <person name="Glass J.I."/>
            <person name="Rusch D."/>
            <person name="Podicherti R."/>
            <person name="Tsui H.-C.T."/>
            <person name="Winkler M.E."/>
        </authorList>
    </citation>
    <scope>NUCLEOTIDE SEQUENCE</scope>
</reference>
<feature type="non-terminal residue" evidence="1">
    <location>
        <position position="31"/>
    </location>
</feature>
<proteinExistence type="predicted"/>
<dbReference type="EMBL" id="UINC01146495">
    <property type="protein sequence ID" value="SVD37259.1"/>
    <property type="molecule type" value="Genomic_DNA"/>
</dbReference>
<name>A0A382USL5_9ZZZZ</name>
<dbReference type="AlphaFoldDB" id="A0A382USL5"/>
<gene>
    <name evidence="1" type="ORF">METZ01_LOCUS390113</name>
</gene>